<proteinExistence type="predicted"/>
<dbReference type="PANTHER" id="PTHR33336:SF15">
    <property type="entry name" value="ABM DOMAIN-CONTAINING PROTEIN"/>
    <property type="match status" value="1"/>
</dbReference>
<sequence length="84" mass="9529">MSEVIERFAQACRREPGCLSYDVFRSVEQPERFLSVEQYADREAFAAHRNSDHFREIGQGELLAVAVTRTVRTFTGAEPVPPKA</sequence>
<dbReference type="Gene3D" id="3.30.70.100">
    <property type="match status" value="1"/>
</dbReference>
<reference evidence="2 3" key="1">
    <citation type="submission" date="2020-08" db="EMBL/GenBank/DDBJ databases">
        <title>Sequencing the genomes of 1000 actinobacteria strains.</title>
        <authorList>
            <person name="Klenk H.-P."/>
        </authorList>
    </citation>
    <scope>NUCLEOTIDE SEQUENCE [LARGE SCALE GENOMIC DNA]</scope>
    <source>
        <strain evidence="2 3">DSM 43582</strain>
    </source>
</reference>
<evidence type="ECO:0000313" key="3">
    <source>
        <dbReference type="Proteomes" id="UP000540412"/>
    </source>
</evidence>
<comment type="caution">
    <text evidence="2">The sequence shown here is derived from an EMBL/GenBank/DDBJ whole genome shotgun (WGS) entry which is preliminary data.</text>
</comment>
<dbReference type="Pfam" id="PF03992">
    <property type="entry name" value="ABM"/>
    <property type="match status" value="1"/>
</dbReference>
<dbReference type="InterPro" id="IPR050744">
    <property type="entry name" value="AI-2_Isomerase_LsrG"/>
</dbReference>
<name>A0A7W9ULD3_9NOCA</name>
<dbReference type="AlphaFoldDB" id="A0A7W9ULD3"/>
<keyword evidence="2" id="KW-0560">Oxidoreductase</keyword>
<dbReference type="InterPro" id="IPR007138">
    <property type="entry name" value="ABM_dom"/>
</dbReference>
<dbReference type="EMBL" id="JACHIT010000002">
    <property type="protein sequence ID" value="MBB5916590.1"/>
    <property type="molecule type" value="Genomic_DNA"/>
</dbReference>
<evidence type="ECO:0000313" key="2">
    <source>
        <dbReference type="EMBL" id="MBB5916590.1"/>
    </source>
</evidence>
<organism evidence="2 3">
    <name type="scientific">Nocardia transvalensis</name>
    <dbReference type="NCBI Taxonomy" id="37333"/>
    <lineage>
        <taxon>Bacteria</taxon>
        <taxon>Bacillati</taxon>
        <taxon>Actinomycetota</taxon>
        <taxon>Actinomycetes</taxon>
        <taxon>Mycobacteriales</taxon>
        <taxon>Nocardiaceae</taxon>
        <taxon>Nocardia</taxon>
    </lineage>
</organism>
<gene>
    <name evidence="2" type="ORF">BJY24_005502</name>
</gene>
<keyword evidence="3" id="KW-1185">Reference proteome</keyword>
<evidence type="ECO:0000259" key="1">
    <source>
        <dbReference type="PROSITE" id="PS51725"/>
    </source>
</evidence>
<dbReference type="PANTHER" id="PTHR33336">
    <property type="entry name" value="QUINOL MONOOXYGENASE YGIN-RELATED"/>
    <property type="match status" value="1"/>
</dbReference>
<dbReference type="SUPFAM" id="SSF54909">
    <property type="entry name" value="Dimeric alpha+beta barrel"/>
    <property type="match status" value="1"/>
</dbReference>
<accession>A0A7W9ULD3</accession>
<dbReference type="Proteomes" id="UP000540412">
    <property type="component" value="Unassembled WGS sequence"/>
</dbReference>
<dbReference type="InterPro" id="IPR011008">
    <property type="entry name" value="Dimeric_a/b-barrel"/>
</dbReference>
<protein>
    <submittedName>
        <fullName evidence="2">Quinol monooxygenase YgiN</fullName>
    </submittedName>
</protein>
<keyword evidence="2" id="KW-0503">Monooxygenase</keyword>
<dbReference type="GO" id="GO:0004497">
    <property type="term" value="F:monooxygenase activity"/>
    <property type="evidence" value="ECO:0007669"/>
    <property type="project" value="UniProtKB-KW"/>
</dbReference>
<dbReference type="PROSITE" id="PS51725">
    <property type="entry name" value="ABM"/>
    <property type="match status" value="1"/>
</dbReference>
<feature type="domain" description="ABM" evidence="1">
    <location>
        <begin position="1"/>
        <end position="74"/>
    </location>
</feature>